<feature type="domain" description="C2H2-type" evidence="2">
    <location>
        <begin position="22"/>
        <end position="42"/>
    </location>
</feature>
<evidence type="ECO:0000259" key="2">
    <source>
        <dbReference type="PROSITE" id="PS00028"/>
    </source>
</evidence>
<proteinExistence type="predicted"/>
<dbReference type="Gramene" id="rna-AYBTSS11_LOCUS8753">
    <property type="protein sequence ID" value="CAJ1938744.1"/>
    <property type="gene ID" value="gene-AYBTSS11_LOCUS8753"/>
</dbReference>
<evidence type="ECO:0000313" key="3">
    <source>
        <dbReference type="EMBL" id="CAJ1938744.1"/>
    </source>
</evidence>
<dbReference type="Proteomes" id="UP001189624">
    <property type="component" value="Chromosome 3"/>
</dbReference>
<dbReference type="PANTHER" id="PTHR35746:SF1">
    <property type="entry name" value="PENTATRICOPEPTIDE REPEAT (PPR) SUPERFAMILY PROTEIN"/>
    <property type="match status" value="1"/>
</dbReference>
<dbReference type="EMBL" id="OY731400">
    <property type="protein sequence ID" value="CAJ1938744.1"/>
    <property type="molecule type" value="Genomic_DNA"/>
</dbReference>
<evidence type="ECO:0000256" key="1">
    <source>
        <dbReference type="SAM" id="MobiDB-lite"/>
    </source>
</evidence>
<evidence type="ECO:0000313" key="4">
    <source>
        <dbReference type="Proteomes" id="UP001189624"/>
    </source>
</evidence>
<name>A0AA86S8B6_9FABA</name>
<dbReference type="InterPro" id="IPR013087">
    <property type="entry name" value="Znf_C2H2_type"/>
</dbReference>
<dbReference type="PANTHER" id="PTHR35746">
    <property type="entry name" value="PENTATRICOPEPTIDE REPEAT (PPR) SUPERFAMILY PROTEIN"/>
    <property type="match status" value="1"/>
</dbReference>
<dbReference type="AlphaFoldDB" id="A0AA86S8B6"/>
<feature type="compositionally biased region" description="Polar residues" evidence="1">
    <location>
        <begin position="81"/>
        <end position="96"/>
    </location>
</feature>
<dbReference type="PROSITE" id="PS00028">
    <property type="entry name" value="ZINC_FINGER_C2H2_1"/>
    <property type="match status" value="1"/>
</dbReference>
<organism evidence="3 4">
    <name type="scientific">Sphenostylis stenocarpa</name>
    <dbReference type="NCBI Taxonomy" id="92480"/>
    <lineage>
        <taxon>Eukaryota</taxon>
        <taxon>Viridiplantae</taxon>
        <taxon>Streptophyta</taxon>
        <taxon>Embryophyta</taxon>
        <taxon>Tracheophyta</taxon>
        <taxon>Spermatophyta</taxon>
        <taxon>Magnoliopsida</taxon>
        <taxon>eudicotyledons</taxon>
        <taxon>Gunneridae</taxon>
        <taxon>Pentapetalae</taxon>
        <taxon>rosids</taxon>
        <taxon>fabids</taxon>
        <taxon>Fabales</taxon>
        <taxon>Fabaceae</taxon>
        <taxon>Papilionoideae</taxon>
        <taxon>50 kb inversion clade</taxon>
        <taxon>NPAAA clade</taxon>
        <taxon>indigoferoid/millettioid clade</taxon>
        <taxon>Phaseoleae</taxon>
        <taxon>Sphenostylis</taxon>
    </lineage>
</organism>
<accession>A0AA86S8B6</accession>
<reference evidence="3" key="1">
    <citation type="submission" date="2023-10" db="EMBL/GenBank/DDBJ databases">
        <authorList>
            <person name="Domelevo Entfellner J.-B."/>
        </authorList>
    </citation>
    <scope>NUCLEOTIDE SEQUENCE</scope>
</reference>
<gene>
    <name evidence="3" type="ORF">AYBTSS11_LOCUS8753</name>
</gene>
<feature type="compositionally biased region" description="Basic and acidic residues" evidence="1">
    <location>
        <begin position="65"/>
        <end position="78"/>
    </location>
</feature>
<sequence>MVFFCFLNLDVEGHESHGVHLCHKCGWPFPNPHPSAKHRRAHKKICGTIEGYKQSVSEGQPHLNGSDDEHVSDDDHKTPGSVLSGSNFSETGNNEKGNAGNVEKSIRSEYEVFTDAVADFSDSGSNPDIKDRLQDSLDYGADMELVDSKEPKFSGISEDKEFNGGKIVFTPHFLLLT</sequence>
<keyword evidence="4" id="KW-1185">Reference proteome</keyword>
<feature type="region of interest" description="Disordered" evidence="1">
    <location>
        <begin position="56"/>
        <end position="101"/>
    </location>
</feature>
<protein>
    <recommendedName>
        <fullName evidence="2">C2H2-type domain-containing protein</fullName>
    </recommendedName>
</protein>